<dbReference type="AlphaFoldDB" id="A0A9Q3KZW5"/>
<comment type="caution">
    <text evidence="1">The sequence shown here is derived from an EMBL/GenBank/DDBJ whole genome shotgun (WGS) entry which is preliminary data.</text>
</comment>
<name>A0A9Q3KZW5_9BASI</name>
<reference evidence="1" key="1">
    <citation type="submission" date="2021-03" db="EMBL/GenBank/DDBJ databases">
        <title>Draft genome sequence of rust myrtle Austropuccinia psidii MF-1, a brazilian biotype.</title>
        <authorList>
            <person name="Quecine M.C."/>
            <person name="Pachon D.M.R."/>
            <person name="Bonatelli M.L."/>
            <person name="Correr F.H."/>
            <person name="Franceschini L.M."/>
            <person name="Leite T.F."/>
            <person name="Margarido G.R.A."/>
            <person name="Almeida C.A."/>
            <person name="Ferrarezi J.A."/>
            <person name="Labate C.A."/>
        </authorList>
    </citation>
    <scope>NUCLEOTIDE SEQUENCE</scope>
    <source>
        <strain evidence="1">MF-1</strain>
    </source>
</reference>
<evidence type="ECO:0000313" key="1">
    <source>
        <dbReference type="EMBL" id="MBW0588565.1"/>
    </source>
</evidence>
<accession>A0A9Q3KZW5</accession>
<dbReference type="Proteomes" id="UP000765509">
    <property type="component" value="Unassembled WGS sequence"/>
</dbReference>
<evidence type="ECO:0000313" key="2">
    <source>
        <dbReference type="Proteomes" id="UP000765509"/>
    </source>
</evidence>
<organism evidence="1 2">
    <name type="scientific">Austropuccinia psidii MF-1</name>
    <dbReference type="NCBI Taxonomy" id="1389203"/>
    <lineage>
        <taxon>Eukaryota</taxon>
        <taxon>Fungi</taxon>
        <taxon>Dikarya</taxon>
        <taxon>Basidiomycota</taxon>
        <taxon>Pucciniomycotina</taxon>
        <taxon>Pucciniomycetes</taxon>
        <taxon>Pucciniales</taxon>
        <taxon>Sphaerophragmiaceae</taxon>
        <taxon>Austropuccinia</taxon>
    </lineage>
</organism>
<proteinExistence type="predicted"/>
<protein>
    <submittedName>
        <fullName evidence="1">Uncharacterized protein</fullName>
    </submittedName>
</protein>
<sequence length="120" mass="13722">MTLNCLHQVKTILTHKKGTNRFPVCSFIHQKPGNQLHCPPKGLMLVPINKRAHIKPDLTTQRGYDVQISKLPRIRQICAPKNVYPAQKGWGPPIGIHVLFSLTLRTYARIWKIRNIIMAP</sequence>
<keyword evidence="2" id="KW-1185">Reference proteome</keyword>
<feature type="non-terminal residue" evidence="1">
    <location>
        <position position="120"/>
    </location>
</feature>
<gene>
    <name evidence="1" type="ORF">O181_128280</name>
</gene>
<dbReference type="EMBL" id="AVOT02131034">
    <property type="protein sequence ID" value="MBW0588565.1"/>
    <property type="molecule type" value="Genomic_DNA"/>
</dbReference>